<organism evidence="1">
    <name type="scientific">Ananas comosus var. bracteatus</name>
    <name type="common">red pineapple</name>
    <dbReference type="NCBI Taxonomy" id="296719"/>
    <lineage>
        <taxon>Eukaryota</taxon>
        <taxon>Viridiplantae</taxon>
        <taxon>Streptophyta</taxon>
        <taxon>Embryophyta</taxon>
        <taxon>Tracheophyta</taxon>
        <taxon>Spermatophyta</taxon>
        <taxon>Magnoliopsida</taxon>
        <taxon>Liliopsida</taxon>
        <taxon>Poales</taxon>
        <taxon>Bromeliaceae</taxon>
        <taxon>Bromelioideae</taxon>
        <taxon>Ananas</taxon>
    </lineage>
</organism>
<dbReference type="AlphaFoldDB" id="A0A6V7PUJ8"/>
<dbReference type="EMBL" id="LR862152">
    <property type="protein sequence ID" value="CAD1834544.1"/>
    <property type="molecule type" value="Genomic_DNA"/>
</dbReference>
<sequence length="121" mass="13416">MAQNSTTRSSNRVSFVASIVTTVSHHYQHPSYGLGRLIRKLKKQSKLLCMTLQGPGVVHSTANMILLAMRAISTAAALAPLSTTIRHTSTTPSRRGSSPSRREYLRQIKIITFFFCLVDKL</sequence>
<proteinExistence type="predicted"/>
<protein>
    <submittedName>
        <fullName evidence="1">Uncharacterized protein</fullName>
    </submittedName>
</protein>
<name>A0A6V7PUJ8_ANACO</name>
<evidence type="ECO:0000313" key="1">
    <source>
        <dbReference type="EMBL" id="CAD1834544.1"/>
    </source>
</evidence>
<accession>A0A6V7PUJ8</accession>
<reference evidence="1" key="1">
    <citation type="submission" date="2020-07" db="EMBL/GenBank/DDBJ databases">
        <authorList>
            <person name="Lin J."/>
        </authorList>
    </citation>
    <scope>NUCLEOTIDE SEQUENCE</scope>
</reference>
<gene>
    <name evidence="1" type="ORF">CB5_LOCUS17755</name>
</gene>